<name>A0ABR2BSB9_9ROSI</name>
<dbReference type="EMBL" id="JBBPBM010000089">
    <property type="protein sequence ID" value="KAK8509975.1"/>
    <property type="molecule type" value="Genomic_DNA"/>
</dbReference>
<evidence type="ECO:0000313" key="2">
    <source>
        <dbReference type="Proteomes" id="UP001472677"/>
    </source>
</evidence>
<evidence type="ECO:0000313" key="1">
    <source>
        <dbReference type="EMBL" id="KAK8509975.1"/>
    </source>
</evidence>
<sequence length="102" mass="11101">MGSRIVTVVNATNELAQRDEILNDLRQWITPPPGVVKVNYEASFDAILNIAGIVAVIRDSSGNIIGGANRQIPAQPAKVTWSLSSADPWPDPYVWSSRGKEE</sequence>
<gene>
    <name evidence="1" type="ORF">V6N12_035298</name>
</gene>
<accession>A0ABR2BSB9</accession>
<comment type="caution">
    <text evidence="1">The sequence shown here is derived from an EMBL/GenBank/DDBJ whole genome shotgun (WGS) entry which is preliminary data.</text>
</comment>
<evidence type="ECO:0008006" key="3">
    <source>
        <dbReference type="Google" id="ProtNLM"/>
    </source>
</evidence>
<keyword evidence="2" id="KW-1185">Reference proteome</keyword>
<dbReference type="Proteomes" id="UP001472677">
    <property type="component" value="Unassembled WGS sequence"/>
</dbReference>
<reference evidence="1 2" key="1">
    <citation type="journal article" date="2024" name="G3 (Bethesda)">
        <title>Genome assembly of Hibiscus sabdariffa L. provides insights into metabolisms of medicinal natural products.</title>
        <authorList>
            <person name="Kim T."/>
        </authorList>
    </citation>
    <scope>NUCLEOTIDE SEQUENCE [LARGE SCALE GENOMIC DNA]</scope>
    <source>
        <strain evidence="1">TK-2024</strain>
        <tissue evidence="1">Old leaves</tissue>
    </source>
</reference>
<proteinExistence type="predicted"/>
<organism evidence="1 2">
    <name type="scientific">Hibiscus sabdariffa</name>
    <name type="common">roselle</name>
    <dbReference type="NCBI Taxonomy" id="183260"/>
    <lineage>
        <taxon>Eukaryota</taxon>
        <taxon>Viridiplantae</taxon>
        <taxon>Streptophyta</taxon>
        <taxon>Embryophyta</taxon>
        <taxon>Tracheophyta</taxon>
        <taxon>Spermatophyta</taxon>
        <taxon>Magnoliopsida</taxon>
        <taxon>eudicotyledons</taxon>
        <taxon>Gunneridae</taxon>
        <taxon>Pentapetalae</taxon>
        <taxon>rosids</taxon>
        <taxon>malvids</taxon>
        <taxon>Malvales</taxon>
        <taxon>Malvaceae</taxon>
        <taxon>Malvoideae</taxon>
        <taxon>Hibiscus</taxon>
    </lineage>
</organism>
<protein>
    <recommendedName>
        <fullName evidence="3">RNase H type-1 domain-containing protein</fullName>
    </recommendedName>
</protein>